<dbReference type="GO" id="GO:0003724">
    <property type="term" value="F:RNA helicase activity"/>
    <property type="evidence" value="ECO:0007669"/>
    <property type="project" value="TreeGrafter"/>
</dbReference>
<evidence type="ECO:0000313" key="9">
    <source>
        <dbReference type="Proteomes" id="UP000264072"/>
    </source>
</evidence>
<dbReference type="PANTHER" id="PTHR47959">
    <property type="entry name" value="ATP-DEPENDENT RNA HELICASE RHLE-RELATED"/>
    <property type="match status" value="1"/>
</dbReference>
<reference evidence="8 9" key="1">
    <citation type="journal article" date="2018" name="Nat. Biotechnol.">
        <title>A standardized bacterial taxonomy based on genome phylogeny substantially revises the tree of life.</title>
        <authorList>
            <person name="Parks D.H."/>
            <person name="Chuvochina M."/>
            <person name="Waite D.W."/>
            <person name="Rinke C."/>
            <person name="Skarshewski A."/>
            <person name="Chaumeil P.A."/>
            <person name="Hugenholtz P."/>
        </authorList>
    </citation>
    <scope>NUCLEOTIDE SEQUENCE [LARGE SCALE GENOMIC DNA]</scope>
    <source>
        <strain evidence="8">UBA10185</strain>
    </source>
</reference>
<dbReference type="GO" id="GO:0005829">
    <property type="term" value="C:cytosol"/>
    <property type="evidence" value="ECO:0007669"/>
    <property type="project" value="TreeGrafter"/>
</dbReference>
<evidence type="ECO:0000259" key="7">
    <source>
        <dbReference type="PROSITE" id="PS51194"/>
    </source>
</evidence>
<dbReference type="GO" id="GO:0016787">
    <property type="term" value="F:hydrolase activity"/>
    <property type="evidence" value="ECO:0007669"/>
    <property type="project" value="UniProtKB-KW"/>
</dbReference>
<dbReference type="InterPro" id="IPR050079">
    <property type="entry name" value="DEAD_box_RNA_helicase"/>
</dbReference>
<comment type="caution">
    <text evidence="8">The sequence shown here is derived from an EMBL/GenBank/DDBJ whole genome shotgun (WGS) entry which is preliminary data.</text>
</comment>
<comment type="similarity">
    <text evidence="5">Belongs to the DEAD box helicase family.</text>
</comment>
<dbReference type="InterPro" id="IPR001650">
    <property type="entry name" value="Helicase_C-like"/>
</dbReference>
<evidence type="ECO:0000259" key="6">
    <source>
        <dbReference type="PROSITE" id="PS51192"/>
    </source>
</evidence>
<evidence type="ECO:0000256" key="1">
    <source>
        <dbReference type="ARBA" id="ARBA00022741"/>
    </source>
</evidence>
<dbReference type="PROSITE" id="PS51192">
    <property type="entry name" value="HELICASE_ATP_BIND_1"/>
    <property type="match status" value="1"/>
</dbReference>
<keyword evidence="3" id="KW-0347">Helicase</keyword>
<dbReference type="Proteomes" id="UP000264072">
    <property type="component" value="Unassembled WGS sequence"/>
</dbReference>
<evidence type="ECO:0000256" key="3">
    <source>
        <dbReference type="ARBA" id="ARBA00022806"/>
    </source>
</evidence>
<dbReference type="SUPFAM" id="SSF52540">
    <property type="entry name" value="P-loop containing nucleoside triphosphate hydrolases"/>
    <property type="match status" value="1"/>
</dbReference>
<dbReference type="GO" id="GO:0003676">
    <property type="term" value="F:nucleic acid binding"/>
    <property type="evidence" value="ECO:0007669"/>
    <property type="project" value="InterPro"/>
</dbReference>
<evidence type="ECO:0000313" key="8">
    <source>
        <dbReference type="EMBL" id="HAZ29941.1"/>
    </source>
</evidence>
<keyword evidence="1" id="KW-0547">Nucleotide-binding</keyword>
<evidence type="ECO:0008006" key="10">
    <source>
        <dbReference type="Google" id="ProtNLM"/>
    </source>
</evidence>
<feature type="domain" description="Helicase ATP-binding" evidence="6">
    <location>
        <begin position="1"/>
        <end position="79"/>
    </location>
</feature>
<dbReference type="CDD" id="cd18787">
    <property type="entry name" value="SF2_C_DEAD"/>
    <property type="match status" value="1"/>
</dbReference>
<dbReference type="Pfam" id="PF00270">
    <property type="entry name" value="DEAD"/>
    <property type="match status" value="1"/>
</dbReference>
<dbReference type="EMBL" id="DNHX01000040">
    <property type="protein sequence ID" value="HAZ29941.1"/>
    <property type="molecule type" value="Genomic_DNA"/>
</dbReference>
<keyword evidence="2" id="KW-0378">Hydrolase</keyword>
<feature type="domain" description="Helicase C-terminal" evidence="7">
    <location>
        <begin position="103"/>
        <end position="222"/>
    </location>
</feature>
<proteinExistence type="inferred from homology"/>
<dbReference type="PANTHER" id="PTHR47959:SF13">
    <property type="entry name" value="ATP-DEPENDENT RNA HELICASE RHLE"/>
    <property type="match status" value="1"/>
</dbReference>
<dbReference type="SMART" id="SM00490">
    <property type="entry name" value="HELICc"/>
    <property type="match status" value="1"/>
</dbReference>
<dbReference type="Pfam" id="PF00271">
    <property type="entry name" value="Helicase_C"/>
    <property type="match status" value="1"/>
</dbReference>
<evidence type="ECO:0000256" key="5">
    <source>
        <dbReference type="ARBA" id="ARBA00038437"/>
    </source>
</evidence>
<gene>
    <name evidence="8" type="ORF">DCY43_04385</name>
</gene>
<dbReference type="InterPro" id="IPR014001">
    <property type="entry name" value="Helicase_ATP-bd"/>
</dbReference>
<sequence>MATPGRLKDMINRRLLDLSEFNNVVLDETDRMVDIGFLDVIKQFISMLPVQRQSLFFSATISKKVQEIIAAFVKDPVVIDVKKSSAAVSIKQDIVSVDKRQNKIDALHNLLIKDGFSKVIVFGNTKRSVQRLSDELVDRGFKADAIHGDKRQSQRHSILNKFKREEIRILLATDVAARGLDISNVSHVINYELPKTYDDYVHRIGRTGRADKTGVALTFVNQ</sequence>
<dbReference type="Gene3D" id="3.40.50.300">
    <property type="entry name" value="P-loop containing nucleotide triphosphate hydrolases"/>
    <property type="match status" value="2"/>
</dbReference>
<dbReference type="AlphaFoldDB" id="A0A351JUH1"/>
<dbReference type="InterPro" id="IPR011545">
    <property type="entry name" value="DEAD/DEAH_box_helicase_dom"/>
</dbReference>
<accession>A0A351JUH1</accession>
<dbReference type="PROSITE" id="PS51194">
    <property type="entry name" value="HELICASE_CTER"/>
    <property type="match status" value="1"/>
</dbReference>
<keyword evidence="4" id="KW-0067">ATP-binding</keyword>
<organism evidence="8 9">
    <name type="scientific">candidate division WWE3 bacterium</name>
    <dbReference type="NCBI Taxonomy" id="2053526"/>
    <lineage>
        <taxon>Bacteria</taxon>
        <taxon>Katanobacteria</taxon>
    </lineage>
</organism>
<protein>
    <recommendedName>
        <fullName evidence="10">DEAD/DEAH box helicase</fullName>
    </recommendedName>
</protein>
<dbReference type="GO" id="GO:0005524">
    <property type="term" value="F:ATP binding"/>
    <property type="evidence" value="ECO:0007669"/>
    <property type="project" value="UniProtKB-KW"/>
</dbReference>
<dbReference type="InterPro" id="IPR027417">
    <property type="entry name" value="P-loop_NTPase"/>
</dbReference>
<name>A0A351JUH1_UNCKA</name>
<evidence type="ECO:0000256" key="4">
    <source>
        <dbReference type="ARBA" id="ARBA00022840"/>
    </source>
</evidence>
<evidence type="ECO:0000256" key="2">
    <source>
        <dbReference type="ARBA" id="ARBA00022801"/>
    </source>
</evidence>